<proteinExistence type="predicted"/>
<protein>
    <submittedName>
        <fullName evidence="2">Uncharacterized protein</fullName>
    </submittedName>
</protein>
<evidence type="ECO:0000313" key="3">
    <source>
        <dbReference type="Proteomes" id="UP001174909"/>
    </source>
</evidence>
<accession>A0AA35XEY3</accession>
<keyword evidence="1" id="KW-0812">Transmembrane</keyword>
<keyword evidence="1" id="KW-0472">Membrane</keyword>
<comment type="caution">
    <text evidence="2">The sequence shown here is derived from an EMBL/GenBank/DDBJ whole genome shotgun (WGS) entry which is preliminary data.</text>
</comment>
<dbReference type="AlphaFoldDB" id="A0AA35XEY3"/>
<sequence length="105" mass="11508">QLVPTTVPGSRENDCTCSEESSGLVFAVIAVSAVSLLLILTLTTVILTQCLLIFRMRRSRNKTETYAEATNPTTKTTDVPVSPNEAYALTKITSPREEVTYELVK</sequence>
<gene>
    <name evidence="2" type="ORF">GBAR_LOCUS27469</name>
</gene>
<organism evidence="2 3">
    <name type="scientific">Geodia barretti</name>
    <name type="common">Barrett's horny sponge</name>
    <dbReference type="NCBI Taxonomy" id="519541"/>
    <lineage>
        <taxon>Eukaryota</taxon>
        <taxon>Metazoa</taxon>
        <taxon>Porifera</taxon>
        <taxon>Demospongiae</taxon>
        <taxon>Heteroscleromorpha</taxon>
        <taxon>Tetractinellida</taxon>
        <taxon>Astrophorina</taxon>
        <taxon>Geodiidae</taxon>
        <taxon>Geodia</taxon>
    </lineage>
</organism>
<keyword evidence="1" id="KW-1133">Transmembrane helix</keyword>
<keyword evidence="3" id="KW-1185">Reference proteome</keyword>
<feature type="transmembrane region" description="Helical" evidence="1">
    <location>
        <begin position="24"/>
        <end position="54"/>
    </location>
</feature>
<dbReference type="Proteomes" id="UP001174909">
    <property type="component" value="Unassembled WGS sequence"/>
</dbReference>
<feature type="non-terminal residue" evidence="2">
    <location>
        <position position="1"/>
    </location>
</feature>
<name>A0AA35XEY3_GEOBA</name>
<dbReference type="EMBL" id="CASHTH010003822">
    <property type="protein sequence ID" value="CAI8049901.1"/>
    <property type="molecule type" value="Genomic_DNA"/>
</dbReference>
<reference evidence="2" key="1">
    <citation type="submission" date="2023-03" db="EMBL/GenBank/DDBJ databases">
        <authorList>
            <person name="Steffen K."/>
            <person name="Cardenas P."/>
        </authorList>
    </citation>
    <scope>NUCLEOTIDE SEQUENCE</scope>
</reference>
<evidence type="ECO:0000256" key="1">
    <source>
        <dbReference type="SAM" id="Phobius"/>
    </source>
</evidence>
<evidence type="ECO:0000313" key="2">
    <source>
        <dbReference type="EMBL" id="CAI8049901.1"/>
    </source>
</evidence>